<gene>
    <name evidence="7" type="primary">ybhL_2</name>
    <name evidence="7" type="ORF">RHODGE_RHODGE_01808</name>
</gene>
<dbReference type="EMBL" id="UWOC01000132">
    <property type="protein sequence ID" value="VCU08643.1"/>
    <property type="molecule type" value="Genomic_DNA"/>
</dbReference>
<feature type="transmembrane region" description="Helical" evidence="6">
    <location>
        <begin position="33"/>
        <end position="55"/>
    </location>
</feature>
<evidence type="ECO:0000256" key="1">
    <source>
        <dbReference type="ARBA" id="ARBA00004141"/>
    </source>
</evidence>
<feature type="transmembrane region" description="Helical" evidence="6">
    <location>
        <begin position="188"/>
        <end position="206"/>
    </location>
</feature>
<feature type="transmembrane region" description="Helical" evidence="6">
    <location>
        <begin position="227"/>
        <end position="249"/>
    </location>
</feature>
<comment type="subcellular location">
    <subcellularLocation>
        <location evidence="1">Membrane</location>
        <topology evidence="1">Multi-pass membrane protein</topology>
    </subcellularLocation>
</comment>
<feature type="transmembrane region" description="Helical" evidence="6">
    <location>
        <begin position="75"/>
        <end position="96"/>
    </location>
</feature>
<evidence type="ECO:0000256" key="3">
    <source>
        <dbReference type="ARBA" id="ARBA00022692"/>
    </source>
</evidence>
<dbReference type="Proteomes" id="UP000289200">
    <property type="component" value="Unassembled WGS sequence"/>
</dbReference>
<dbReference type="PANTHER" id="PTHR23291:SF50">
    <property type="entry name" value="PROTEIN LIFEGUARD 4"/>
    <property type="match status" value="1"/>
</dbReference>
<dbReference type="InterPro" id="IPR006214">
    <property type="entry name" value="Bax_inhibitor_1-related"/>
</dbReference>
<dbReference type="PANTHER" id="PTHR23291">
    <property type="entry name" value="BAX INHIBITOR-RELATED"/>
    <property type="match status" value="1"/>
</dbReference>
<comment type="similarity">
    <text evidence="2 6">Belongs to the BI1 family.</text>
</comment>
<feature type="transmembrane region" description="Helical" evidence="6">
    <location>
        <begin position="164"/>
        <end position="182"/>
    </location>
</feature>
<comment type="caution">
    <text evidence="7">The sequence shown here is derived from an EMBL/GenBank/DDBJ whole genome shotgun (WGS) entry which is preliminary data.</text>
</comment>
<dbReference type="GO" id="GO:0005886">
    <property type="term" value="C:plasma membrane"/>
    <property type="evidence" value="ECO:0007669"/>
    <property type="project" value="TreeGrafter"/>
</dbReference>
<evidence type="ECO:0000256" key="4">
    <source>
        <dbReference type="ARBA" id="ARBA00022989"/>
    </source>
</evidence>
<dbReference type="AlphaFoldDB" id="A0A327K2B5"/>
<keyword evidence="5 6" id="KW-0472">Membrane</keyword>
<keyword evidence="8" id="KW-1185">Reference proteome</keyword>
<evidence type="ECO:0000256" key="5">
    <source>
        <dbReference type="ARBA" id="ARBA00023136"/>
    </source>
</evidence>
<evidence type="ECO:0000313" key="7">
    <source>
        <dbReference type="EMBL" id="VCU08643.1"/>
    </source>
</evidence>
<keyword evidence="3 6" id="KW-0812">Transmembrane</keyword>
<evidence type="ECO:0000256" key="2">
    <source>
        <dbReference type="ARBA" id="ARBA00010350"/>
    </source>
</evidence>
<proteinExistence type="inferred from homology"/>
<name>A0A327K2B5_9BRAD</name>
<accession>A0A327K2B5</accession>
<reference evidence="8" key="1">
    <citation type="submission" date="2018-10" db="EMBL/GenBank/DDBJ databases">
        <authorList>
            <person name="Peiro R."/>
            <person name="Begona"/>
            <person name="Cbmso G."/>
            <person name="Lopez M."/>
            <person name="Gonzalez S."/>
            <person name="Sacristan E."/>
            <person name="Castillo E."/>
        </authorList>
    </citation>
    <scope>NUCLEOTIDE SEQUENCE [LARGE SCALE GENOMIC DNA]</scope>
</reference>
<sequence>MSDFDRNTVASRGYPADRAVAVDQGLRAHMITVYNYMAGGVALTGITAWLTFQLATVTDAAGNITGLTGFGQALFGSPLMWVLVLAPLGLVFYLSFRIERLQASTARTLFFVYAGLLGLSLASIFMVYTAASITRVFFISAAAFGALSLWGYTTQRDLSGMGSFLIMGLFGLIIASLVNIFLKSSGLDWALSVAGVLIFAGLTAWDTQKIKEMYDPMDDGTVGGRKAVMGALALYLDFINLFLMLLRLVGDRR</sequence>
<evidence type="ECO:0000256" key="6">
    <source>
        <dbReference type="RuleBase" id="RU004379"/>
    </source>
</evidence>
<dbReference type="Pfam" id="PF01027">
    <property type="entry name" value="Bax1-I"/>
    <property type="match status" value="1"/>
</dbReference>
<protein>
    <submittedName>
        <fullName evidence="7">Inner membrane protein YbhL</fullName>
    </submittedName>
</protein>
<keyword evidence="4 6" id="KW-1133">Transmembrane helix</keyword>
<evidence type="ECO:0000313" key="8">
    <source>
        <dbReference type="Proteomes" id="UP000289200"/>
    </source>
</evidence>
<dbReference type="OrthoDB" id="9793828at2"/>
<dbReference type="RefSeq" id="WP_111386680.1">
    <property type="nucleotide sequence ID" value="NZ_NPEW01000181.1"/>
</dbReference>
<feature type="transmembrane region" description="Helical" evidence="6">
    <location>
        <begin position="108"/>
        <end position="127"/>
    </location>
</feature>
<dbReference type="CDD" id="cd10432">
    <property type="entry name" value="BI-1-like_bacterial"/>
    <property type="match status" value="1"/>
</dbReference>
<organism evidence="7 8">
    <name type="scientific">Rhodoplanes serenus</name>
    <dbReference type="NCBI Taxonomy" id="200615"/>
    <lineage>
        <taxon>Bacteria</taxon>
        <taxon>Pseudomonadati</taxon>
        <taxon>Pseudomonadota</taxon>
        <taxon>Alphaproteobacteria</taxon>
        <taxon>Hyphomicrobiales</taxon>
        <taxon>Nitrobacteraceae</taxon>
        <taxon>Rhodoplanes</taxon>
    </lineage>
</organism>